<feature type="non-terminal residue" evidence="1">
    <location>
        <position position="54"/>
    </location>
</feature>
<comment type="caution">
    <text evidence="1">The sequence shown here is derived from an EMBL/GenBank/DDBJ whole genome shotgun (WGS) entry which is preliminary data.</text>
</comment>
<dbReference type="AlphaFoldDB" id="A0A2N1MNT8"/>
<accession>A0A2N1MNT8</accession>
<dbReference type="VEuPathDB" id="FungiDB:RhiirA1_419288"/>
<name>A0A2N1MNT8_9GLOM</name>
<reference evidence="1 2" key="1">
    <citation type="submission" date="2016-04" db="EMBL/GenBank/DDBJ databases">
        <title>Genome analyses suggest a sexual origin of heterokaryosis in a supposedly ancient asexual fungus.</title>
        <authorList>
            <person name="Ropars J."/>
            <person name="Sedzielewska K."/>
            <person name="Noel J."/>
            <person name="Charron P."/>
            <person name="Farinelli L."/>
            <person name="Marton T."/>
            <person name="Kruger M."/>
            <person name="Pelin A."/>
            <person name="Brachmann A."/>
            <person name="Corradi N."/>
        </authorList>
    </citation>
    <scope>NUCLEOTIDE SEQUENCE [LARGE SCALE GENOMIC DNA]</scope>
    <source>
        <strain evidence="1 2">C2</strain>
    </source>
</reference>
<dbReference type="Proteomes" id="UP000233469">
    <property type="component" value="Unassembled WGS sequence"/>
</dbReference>
<evidence type="ECO:0000313" key="2">
    <source>
        <dbReference type="Proteomes" id="UP000233469"/>
    </source>
</evidence>
<sequence length="54" mass="6256">MTLCLFNQYNNEFCEDILTIMEQKLIYGKLHGMYKKALNKALGSNSKSEQLINL</sequence>
<organism evidence="1 2">
    <name type="scientific">Rhizophagus irregularis</name>
    <dbReference type="NCBI Taxonomy" id="588596"/>
    <lineage>
        <taxon>Eukaryota</taxon>
        <taxon>Fungi</taxon>
        <taxon>Fungi incertae sedis</taxon>
        <taxon>Mucoromycota</taxon>
        <taxon>Glomeromycotina</taxon>
        <taxon>Glomeromycetes</taxon>
        <taxon>Glomerales</taxon>
        <taxon>Glomeraceae</taxon>
        <taxon>Rhizophagus</taxon>
    </lineage>
</organism>
<protein>
    <submittedName>
        <fullName evidence="1">Uncharacterized protein</fullName>
    </submittedName>
</protein>
<evidence type="ECO:0000313" key="1">
    <source>
        <dbReference type="EMBL" id="PKK63304.1"/>
    </source>
</evidence>
<dbReference type="EMBL" id="LLXL01001681">
    <property type="protein sequence ID" value="PKK63304.1"/>
    <property type="molecule type" value="Genomic_DNA"/>
</dbReference>
<reference evidence="1 2" key="2">
    <citation type="submission" date="2017-10" db="EMBL/GenBank/DDBJ databases">
        <title>Extensive intraspecific genome diversity in a model arbuscular mycorrhizal fungus.</title>
        <authorList>
            <person name="Chen E.C.H."/>
            <person name="Morin E."/>
            <person name="Baudet D."/>
            <person name="Noel J."/>
            <person name="Ndikumana S."/>
            <person name="Charron P."/>
            <person name="St-Onge C."/>
            <person name="Giorgi J."/>
            <person name="Grigoriev I.V."/>
            <person name="Roux C."/>
            <person name="Martin F.M."/>
            <person name="Corradi N."/>
        </authorList>
    </citation>
    <scope>NUCLEOTIDE SEQUENCE [LARGE SCALE GENOMIC DNA]</scope>
    <source>
        <strain evidence="1 2">C2</strain>
    </source>
</reference>
<proteinExistence type="predicted"/>
<gene>
    <name evidence="1" type="ORF">RhiirC2_758408</name>
</gene>